<dbReference type="InterPro" id="IPR025391">
    <property type="entry name" value="DUF4123"/>
</dbReference>
<organism evidence="2 3">
    <name type="scientific">Pseudomonas citronellolis</name>
    <dbReference type="NCBI Taxonomy" id="53408"/>
    <lineage>
        <taxon>Bacteria</taxon>
        <taxon>Pseudomonadati</taxon>
        <taxon>Pseudomonadota</taxon>
        <taxon>Gammaproteobacteria</taxon>
        <taxon>Pseudomonadales</taxon>
        <taxon>Pseudomonadaceae</taxon>
        <taxon>Pseudomonas</taxon>
    </lineage>
</organism>
<evidence type="ECO:0000313" key="3">
    <source>
        <dbReference type="Proteomes" id="UP000183385"/>
    </source>
</evidence>
<accession>A0AAQ1QZ11</accession>
<dbReference type="Pfam" id="PF13503">
    <property type="entry name" value="DUF4123"/>
    <property type="match status" value="1"/>
</dbReference>
<dbReference type="Proteomes" id="UP000183385">
    <property type="component" value="Unassembled WGS sequence"/>
</dbReference>
<proteinExistence type="predicted"/>
<gene>
    <name evidence="2" type="ORF">SAMN05216577_1292</name>
</gene>
<dbReference type="EMBL" id="FOLS01000029">
    <property type="protein sequence ID" value="SFD55610.1"/>
    <property type="molecule type" value="Genomic_DNA"/>
</dbReference>
<dbReference type="RefSeq" id="WP_074983726.1">
    <property type="nucleotide sequence ID" value="NZ_BGPP01000025.1"/>
</dbReference>
<evidence type="ECO:0000259" key="1">
    <source>
        <dbReference type="Pfam" id="PF13503"/>
    </source>
</evidence>
<sequence>MNAEVRYLPPLPAGLPWTEGASLLLDGASLAELPQWLRQWSGTTTFQLLYTQTRWDELVDISPCLVQLNGPDDALLDAFLAQGQGDWGYLLFGQAPWHERLAHLRWLLNVRHPQGEEMLLRLADPAVANALLGRAVANGDACLFGPFETILAFDGETRSWLCHRRPAGPVPARQDGPYRLDDEELERLGEVRWQRVVEQLDAHLRQAFPHYAADCDRSARCAHLRGLAEQAHARGLYSEVDIARYANLFGLLGEQALQDYPEIAALLDTTSSQTPSRRLEAAADLAYAIVLQARSAS</sequence>
<feature type="domain" description="DUF4123" evidence="1">
    <location>
        <begin position="23"/>
        <end position="132"/>
    </location>
</feature>
<evidence type="ECO:0000313" key="2">
    <source>
        <dbReference type="EMBL" id="SFD55610.1"/>
    </source>
</evidence>
<dbReference type="AlphaFoldDB" id="A0AAQ1QZ11"/>
<reference evidence="2 3" key="1">
    <citation type="submission" date="2016-10" db="EMBL/GenBank/DDBJ databases">
        <authorList>
            <person name="Varghese N."/>
            <person name="Submissions S."/>
        </authorList>
    </citation>
    <scope>NUCLEOTIDE SEQUENCE [LARGE SCALE GENOMIC DNA]</scope>
    <source>
        <strain evidence="2 3">LMG 18378</strain>
    </source>
</reference>
<keyword evidence="3" id="KW-1185">Reference proteome</keyword>
<protein>
    <recommendedName>
        <fullName evidence="1">DUF4123 domain-containing protein</fullName>
    </recommendedName>
</protein>
<name>A0AAQ1QZ11_9PSED</name>
<comment type="caution">
    <text evidence="2">The sequence shown here is derived from an EMBL/GenBank/DDBJ whole genome shotgun (WGS) entry which is preliminary data.</text>
</comment>